<accession>A0A484NFR7</accession>
<organism evidence="2 3">
    <name type="scientific">Cuscuta campestris</name>
    <dbReference type="NCBI Taxonomy" id="132261"/>
    <lineage>
        <taxon>Eukaryota</taxon>
        <taxon>Viridiplantae</taxon>
        <taxon>Streptophyta</taxon>
        <taxon>Embryophyta</taxon>
        <taxon>Tracheophyta</taxon>
        <taxon>Spermatophyta</taxon>
        <taxon>Magnoliopsida</taxon>
        <taxon>eudicotyledons</taxon>
        <taxon>Gunneridae</taxon>
        <taxon>Pentapetalae</taxon>
        <taxon>asterids</taxon>
        <taxon>lamiids</taxon>
        <taxon>Solanales</taxon>
        <taxon>Convolvulaceae</taxon>
        <taxon>Cuscuteae</taxon>
        <taxon>Cuscuta</taxon>
        <taxon>Cuscuta subgen. Grammica</taxon>
        <taxon>Cuscuta sect. Cleistogrammica</taxon>
    </lineage>
</organism>
<sequence>MAHPISPSQGRLERGGELRPSRDSKYQRAIKRLNHPEEGALEEGCILGLGECSKPSDMVNSPMLIWPGQQHYLIGRLRHRPGLARWLLHRSCSV</sequence>
<gene>
    <name evidence="2" type="ORF">CCAM_LOCUS41545</name>
</gene>
<feature type="compositionally biased region" description="Basic and acidic residues" evidence="1">
    <location>
        <begin position="11"/>
        <end position="25"/>
    </location>
</feature>
<evidence type="ECO:0000313" key="2">
    <source>
        <dbReference type="EMBL" id="VFQ99769.1"/>
    </source>
</evidence>
<dbReference type="AlphaFoldDB" id="A0A484NFR7"/>
<protein>
    <submittedName>
        <fullName evidence="2">Uncharacterized protein</fullName>
    </submittedName>
</protein>
<evidence type="ECO:0000256" key="1">
    <source>
        <dbReference type="SAM" id="MobiDB-lite"/>
    </source>
</evidence>
<dbReference type="EMBL" id="OOIL02006673">
    <property type="protein sequence ID" value="VFQ99769.1"/>
    <property type="molecule type" value="Genomic_DNA"/>
</dbReference>
<proteinExistence type="predicted"/>
<name>A0A484NFR7_9ASTE</name>
<evidence type="ECO:0000313" key="3">
    <source>
        <dbReference type="Proteomes" id="UP000595140"/>
    </source>
</evidence>
<reference evidence="2 3" key="1">
    <citation type="submission" date="2018-04" db="EMBL/GenBank/DDBJ databases">
        <authorList>
            <person name="Vogel A."/>
        </authorList>
    </citation>
    <scope>NUCLEOTIDE SEQUENCE [LARGE SCALE GENOMIC DNA]</scope>
</reference>
<keyword evidence="3" id="KW-1185">Reference proteome</keyword>
<feature type="region of interest" description="Disordered" evidence="1">
    <location>
        <begin position="1"/>
        <end position="25"/>
    </location>
</feature>
<dbReference type="Proteomes" id="UP000595140">
    <property type="component" value="Unassembled WGS sequence"/>
</dbReference>